<dbReference type="NCBIfam" id="NF041197">
    <property type="entry name" value="CxxC_Se_CxxC"/>
    <property type="match status" value="1"/>
</dbReference>
<gene>
    <name evidence="1" type="ORF">HNQ81_000037</name>
</gene>
<dbReference type="AlphaFoldDB" id="A0A840UXV5"/>
<dbReference type="EMBL" id="JACHEO010000001">
    <property type="protein sequence ID" value="MBB5346330.1"/>
    <property type="molecule type" value="Genomic_DNA"/>
</dbReference>
<evidence type="ECO:0000313" key="1">
    <source>
        <dbReference type="EMBL" id="MBB5346330.1"/>
    </source>
</evidence>
<dbReference type="Proteomes" id="UP000539642">
    <property type="component" value="Unassembled WGS sequence"/>
</dbReference>
<evidence type="ECO:0000313" key="2">
    <source>
        <dbReference type="Proteomes" id="UP000539642"/>
    </source>
</evidence>
<reference evidence="1 2" key="1">
    <citation type="submission" date="2020-08" db="EMBL/GenBank/DDBJ databases">
        <title>Genomic Encyclopedia of Type Strains, Phase IV (KMG-IV): sequencing the most valuable type-strain genomes for metagenomic binning, comparative biology and taxonomic classification.</title>
        <authorList>
            <person name="Goeker M."/>
        </authorList>
    </citation>
    <scope>NUCLEOTIDE SEQUENCE [LARGE SCALE GENOMIC DNA]</scope>
    <source>
        <strain evidence="1 2">DSM 28570</strain>
    </source>
</reference>
<keyword evidence="2" id="KW-1185">Reference proteome</keyword>
<proteinExistence type="predicted"/>
<dbReference type="RefSeq" id="WP_183347996.1">
    <property type="nucleotide sequence ID" value="NZ_JACHEO010000001.1"/>
</dbReference>
<comment type="caution">
    <text evidence="1">The sequence shown here is derived from an EMBL/GenBank/DDBJ whole genome shotgun (WGS) entry which is preliminary data.</text>
</comment>
<accession>A0A840UXV5</accession>
<organism evidence="1 2">
    <name type="scientific">Desulfoprunum benzoelyticum</name>
    <dbReference type="NCBI Taxonomy" id="1506996"/>
    <lineage>
        <taxon>Bacteria</taxon>
        <taxon>Pseudomonadati</taxon>
        <taxon>Thermodesulfobacteriota</taxon>
        <taxon>Desulfobulbia</taxon>
        <taxon>Desulfobulbales</taxon>
        <taxon>Desulfobulbaceae</taxon>
        <taxon>Desulfoprunum</taxon>
    </lineage>
</organism>
<protein>
    <submittedName>
        <fullName evidence="1">Uncharacterized protein</fullName>
    </submittedName>
</protein>
<name>A0A840UXV5_9BACT</name>
<sequence>MTMKCKKCSAKLEVHRMCRRVRMRCTGCKQEYQIHEVAGDLDRETEEILEKYTAIIYD</sequence>